<name>A0A0E4G184_9BRAD</name>
<dbReference type="GO" id="GO:0043565">
    <property type="term" value="F:sequence-specific DNA binding"/>
    <property type="evidence" value="ECO:0007669"/>
    <property type="project" value="InterPro"/>
</dbReference>
<proteinExistence type="predicted"/>
<gene>
    <name evidence="1" type="ORF">NK6_b_97</name>
</gene>
<dbReference type="PANTHER" id="PTHR37936">
    <property type="entry name" value="TRANSPOSASE INSC FOR INSERTION ELEMENT IS2A-RELATED"/>
    <property type="match status" value="1"/>
</dbReference>
<dbReference type="NCBIfam" id="NF047595">
    <property type="entry name" value="IS66_ISRel24_TnpA"/>
    <property type="match status" value="1"/>
</dbReference>
<accession>A0A0E4G184</accession>
<geneLocation type="plasmid" evidence="2">
    <name>pNK6b DNA</name>
</geneLocation>
<dbReference type="AlphaFoldDB" id="A0A0E4G184"/>
<dbReference type="GO" id="GO:0004803">
    <property type="term" value="F:transposase activity"/>
    <property type="evidence" value="ECO:0007669"/>
    <property type="project" value="InterPro"/>
</dbReference>
<dbReference type="Proteomes" id="UP000063308">
    <property type="component" value="Plasmid pNK6b"/>
</dbReference>
<dbReference type="InterPro" id="IPR002514">
    <property type="entry name" value="Transposase_8"/>
</dbReference>
<sequence length="140" mass="15483">MHQDRHQDGHNAASYQRIEVITGERRRRSWSDAEKARIVAESADPETSISEVARRNGVNRGLLSVWRRQARLASSEAPQFVQVRLEAAVEAQPNAIDKAHVLTDPAERIEVMIAGATVRVPVGVDAATLERVLAAVRSTR</sequence>
<dbReference type="Pfam" id="PF01527">
    <property type="entry name" value="HTH_Tnp_1"/>
    <property type="match status" value="1"/>
</dbReference>
<protein>
    <submittedName>
        <fullName evidence="1">Transposase IS3/IS911 family protein</fullName>
    </submittedName>
</protein>
<keyword evidence="1" id="KW-0614">Plasmid</keyword>
<reference evidence="1 2" key="1">
    <citation type="submission" date="2014-11" db="EMBL/GenBank/DDBJ databases">
        <title>Symbiosis island explosion on the genome of extra-slow-growing strains of soybean bradyrhizobia with massive insertion sequences.</title>
        <authorList>
            <person name="Iida T."/>
            <person name="Minamisawa K."/>
        </authorList>
    </citation>
    <scope>NUCLEOTIDE SEQUENCE [LARGE SCALE GENOMIC DNA]</scope>
    <source>
        <strain evidence="1 2">NK6</strain>
        <plasmid evidence="2">pNK6b DNA</plasmid>
    </source>
</reference>
<evidence type="ECO:0000313" key="1">
    <source>
        <dbReference type="EMBL" id="BAR63291.1"/>
    </source>
</evidence>
<dbReference type="EMBL" id="AP014686">
    <property type="protein sequence ID" value="BAR63291.1"/>
    <property type="molecule type" value="Genomic_DNA"/>
</dbReference>
<evidence type="ECO:0000313" key="2">
    <source>
        <dbReference type="Proteomes" id="UP000063308"/>
    </source>
</evidence>
<organism evidence="1 2">
    <name type="scientific">Bradyrhizobium diazoefficiens</name>
    <dbReference type="NCBI Taxonomy" id="1355477"/>
    <lineage>
        <taxon>Bacteria</taxon>
        <taxon>Pseudomonadati</taxon>
        <taxon>Pseudomonadota</taxon>
        <taxon>Alphaproteobacteria</taxon>
        <taxon>Hyphomicrobiales</taxon>
        <taxon>Nitrobacteraceae</taxon>
        <taxon>Bradyrhizobium</taxon>
    </lineage>
</organism>
<dbReference type="PANTHER" id="PTHR37936:SF3">
    <property type="entry name" value="TRANSPOSASE INSC FOR INSERTION ELEMENT IS2A-RELATED"/>
    <property type="match status" value="1"/>
</dbReference>
<dbReference type="GO" id="GO:0006313">
    <property type="term" value="P:DNA transposition"/>
    <property type="evidence" value="ECO:0007669"/>
    <property type="project" value="InterPro"/>
</dbReference>
<dbReference type="InterPro" id="IPR010921">
    <property type="entry name" value="Trp_repressor/repl_initiator"/>
</dbReference>
<dbReference type="SUPFAM" id="SSF48295">
    <property type="entry name" value="TrpR-like"/>
    <property type="match status" value="1"/>
</dbReference>